<sequence>NSLRLSPTHYIPEIQKPSFQLPWPAETRQPAEPRRRDTTPGKNRDSPVTPSHFPREPRSARLHGHFIPTLLFPPSPTPIPPSPVTLASDTSQPSLLVSRSISFAPEMDGPQRLSPNTQKQGRRRRSSSLIYQEPPESIEHTSDQAALPNLNANWVNAKGKSNGSYSSTSTRISQSIRATVDRDMNSNQRLTRRFSRESGAWTIHFVCIAALKIFYDIIPGVSQETSWTLTNISYMFGSFLMFHWVRGIPFEFNAGAYDNLNMWEQIDNGDQYTPTKKFLLCVPIVLFLISTHYTHYDLTYFTINFLATLAVVIPKLPFSHRLRIGLFSDLPEES</sequence>
<evidence type="ECO:0000313" key="7">
    <source>
        <dbReference type="Proteomes" id="UP001149074"/>
    </source>
</evidence>
<feature type="non-terminal residue" evidence="6">
    <location>
        <position position="334"/>
    </location>
</feature>
<proteinExistence type="predicted"/>
<dbReference type="PANTHER" id="PTHR12665">
    <property type="entry name" value="ORMDL PROTEINS"/>
    <property type="match status" value="1"/>
</dbReference>
<comment type="caution">
    <text evidence="6">The sequence shown here is derived from an EMBL/GenBank/DDBJ whole genome shotgun (WGS) entry which is preliminary data.</text>
</comment>
<evidence type="ECO:0000256" key="4">
    <source>
        <dbReference type="ARBA" id="ARBA00023136"/>
    </source>
</evidence>
<evidence type="ECO:0000256" key="3">
    <source>
        <dbReference type="ARBA" id="ARBA00022989"/>
    </source>
</evidence>
<gene>
    <name evidence="6" type="ORF">N7532_011829</name>
</gene>
<dbReference type="AlphaFoldDB" id="A0A9W9JVE1"/>
<reference evidence="6" key="2">
    <citation type="journal article" date="2023" name="IMA Fungus">
        <title>Comparative genomic study of the Penicillium genus elucidates a diverse pangenome and 15 lateral gene transfer events.</title>
        <authorList>
            <person name="Petersen C."/>
            <person name="Sorensen T."/>
            <person name="Nielsen M.R."/>
            <person name="Sondergaard T.E."/>
            <person name="Sorensen J.L."/>
            <person name="Fitzpatrick D.A."/>
            <person name="Frisvad J.C."/>
            <person name="Nielsen K.L."/>
        </authorList>
    </citation>
    <scope>NUCLEOTIDE SEQUENCE</scope>
    <source>
        <strain evidence="6">IBT 30761</strain>
    </source>
</reference>
<dbReference type="GO" id="GO:0005789">
    <property type="term" value="C:endoplasmic reticulum membrane"/>
    <property type="evidence" value="ECO:0007669"/>
    <property type="project" value="InterPro"/>
</dbReference>
<organism evidence="6 7">
    <name type="scientific">Penicillium argentinense</name>
    <dbReference type="NCBI Taxonomy" id="1131581"/>
    <lineage>
        <taxon>Eukaryota</taxon>
        <taxon>Fungi</taxon>
        <taxon>Dikarya</taxon>
        <taxon>Ascomycota</taxon>
        <taxon>Pezizomycotina</taxon>
        <taxon>Eurotiomycetes</taxon>
        <taxon>Eurotiomycetidae</taxon>
        <taxon>Eurotiales</taxon>
        <taxon>Aspergillaceae</taxon>
        <taxon>Penicillium</taxon>
    </lineage>
</organism>
<dbReference type="Pfam" id="PF04061">
    <property type="entry name" value="ORMDL"/>
    <property type="match status" value="1"/>
</dbReference>
<keyword evidence="7" id="KW-1185">Reference proteome</keyword>
<keyword evidence="3" id="KW-1133">Transmembrane helix</keyword>
<keyword evidence="2" id="KW-0812">Transmembrane</keyword>
<evidence type="ECO:0000256" key="1">
    <source>
        <dbReference type="ARBA" id="ARBA00004141"/>
    </source>
</evidence>
<keyword evidence="4" id="KW-0472">Membrane</keyword>
<feature type="compositionally biased region" description="Polar residues" evidence="5">
    <location>
        <begin position="85"/>
        <end position="101"/>
    </location>
</feature>
<evidence type="ECO:0000256" key="2">
    <source>
        <dbReference type="ARBA" id="ARBA00022692"/>
    </source>
</evidence>
<reference evidence="6" key="1">
    <citation type="submission" date="2022-11" db="EMBL/GenBank/DDBJ databases">
        <authorList>
            <person name="Petersen C."/>
        </authorList>
    </citation>
    <scope>NUCLEOTIDE SEQUENCE</scope>
    <source>
        <strain evidence="6">IBT 30761</strain>
    </source>
</reference>
<evidence type="ECO:0008006" key="8">
    <source>
        <dbReference type="Google" id="ProtNLM"/>
    </source>
</evidence>
<dbReference type="Proteomes" id="UP001149074">
    <property type="component" value="Unassembled WGS sequence"/>
</dbReference>
<feature type="compositionally biased region" description="Pro residues" evidence="5">
    <location>
        <begin position="71"/>
        <end position="83"/>
    </location>
</feature>
<evidence type="ECO:0000256" key="5">
    <source>
        <dbReference type="SAM" id="MobiDB-lite"/>
    </source>
</evidence>
<feature type="compositionally biased region" description="Basic and acidic residues" evidence="5">
    <location>
        <begin position="29"/>
        <end position="45"/>
    </location>
</feature>
<dbReference type="RefSeq" id="XP_056469308.1">
    <property type="nucleotide sequence ID" value="XM_056624320.1"/>
</dbReference>
<name>A0A9W9JVE1_9EURO</name>
<dbReference type="OrthoDB" id="1932233at2759"/>
<evidence type="ECO:0000313" key="6">
    <source>
        <dbReference type="EMBL" id="KAJ5082786.1"/>
    </source>
</evidence>
<feature type="region of interest" description="Disordered" evidence="5">
    <location>
        <begin position="1"/>
        <end position="142"/>
    </location>
</feature>
<accession>A0A9W9JVE1</accession>
<protein>
    <recommendedName>
        <fullName evidence="8">Unfolded protein response Orm1</fullName>
    </recommendedName>
</protein>
<dbReference type="EMBL" id="JAPQKI010000011">
    <property type="protein sequence ID" value="KAJ5082786.1"/>
    <property type="molecule type" value="Genomic_DNA"/>
</dbReference>
<dbReference type="GeneID" id="81363299"/>
<dbReference type="InterPro" id="IPR007203">
    <property type="entry name" value="ORMDL"/>
</dbReference>
<comment type="subcellular location">
    <subcellularLocation>
        <location evidence="1">Membrane</location>
        <topology evidence="1">Multi-pass membrane protein</topology>
    </subcellularLocation>
</comment>